<reference evidence="1 2" key="1">
    <citation type="submission" date="2020-07" db="EMBL/GenBank/DDBJ databases">
        <title>Halosimplex litoreum sp. nov. and Halosimplex rubrum sp. nov., isolated from different salt environments.</title>
        <authorList>
            <person name="Cui H."/>
        </authorList>
    </citation>
    <scope>NUCLEOTIDE SEQUENCE [LARGE SCALE GENOMIC DNA]</scope>
    <source>
        <strain evidence="1 2">R2</strain>
    </source>
</reference>
<proteinExistence type="predicted"/>
<gene>
    <name evidence="1" type="ORF">HZS54_20160</name>
</gene>
<dbReference type="EMBL" id="CP058909">
    <property type="protein sequence ID" value="QLH83801.1"/>
    <property type="molecule type" value="Genomic_DNA"/>
</dbReference>
<keyword evidence="2" id="KW-1185">Reference proteome</keyword>
<dbReference type="KEGG" id="hpel:HZS54_20160"/>
<accession>A0A7D5PB27</accession>
<dbReference type="AlphaFoldDB" id="A0A7D5PB27"/>
<protein>
    <submittedName>
        <fullName evidence="1">Uncharacterized protein</fullName>
    </submittedName>
</protein>
<organism evidence="1 2">
    <name type="scientific">Halosimplex pelagicum</name>
    <dbReference type="NCBI Taxonomy" id="869886"/>
    <lineage>
        <taxon>Archaea</taxon>
        <taxon>Methanobacteriati</taxon>
        <taxon>Methanobacteriota</taxon>
        <taxon>Stenosarchaea group</taxon>
        <taxon>Halobacteria</taxon>
        <taxon>Halobacteriales</taxon>
        <taxon>Haloarculaceae</taxon>
        <taxon>Halosimplex</taxon>
    </lineage>
</organism>
<dbReference type="Proteomes" id="UP000509346">
    <property type="component" value="Chromosome"/>
</dbReference>
<dbReference type="GeneID" id="56084955"/>
<sequence>MTVVQEVLLQLEQDYVGHPYFVSGNAVFTAIARELDDAAANELQASTGVFVPGTHGAFPDEHSQFGGKPYFGTSLRPVEAYEDLFLFRDAAQRWVGDSGPRDAENTHEMRSYAGRTGFAPASWFGKPVAAHGRKRTVNTYLHCYLHAAGRDGDVLPLDEAVLDGVRVGGARNLGLGATSLADTQTVVLEELDYSRVREADAHVVELVSPYVLRTGHPGADDQSVPWWWGVDDGELRRRESRLVQGGESYELTTVDHGQVVPYTGSDPVATARQGVVRVGSHSKFGFGEFRVRPAGADRVPGRDGLSSEGEA</sequence>
<evidence type="ECO:0000313" key="2">
    <source>
        <dbReference type="Proteomes" id="UP000509346"/>
    </source>
</evidence>
<name>A0A7D5PB27_9EURY</name>
<evidence type="ECO:0000313" key="1">
    <source>
        <dbReference type="EMBL" id="QLH83801.1"/>
    </source>
</evidence>
<dbReference type="OrthoDB" id="256261at2157"/>
<dbReference type="RefSeq" id="WP_179918843.1">
    <property type="nucleotide sequence ID" value="NZ_CP058909.1"/>
</dbReference>